<proteinExistence type="predicted"/>
<accession>A0A0B5F0M6</accession>
<keyword evidence="2" id="KW-1185">Reference proteome</keyword>
<dbReference type="KEGG" id="sals:SLNWT_3476"/>
<dbReference type="PANTHER" id="PTHR42305:SF1">
    <property type="entry name" value="MEMBRANE PROTEIN RV1733C-RELATED"/>
    <property type="match status" value="1"/>
</dbReference>
<organism evidence="1 2">
    <name type="scientific">Streptomyces albus (strain ATCC 21838 / DSM 41398 / FERM P-419 / JCM 4703 / NBRC 107858)</name>
    <dbReference type="NCBI Taxonomy" id="1081613"/>
    <lineage>
        <taxon>Bacteria</taxon>
        <taxon>Bacillati</taxon>
        <taxon>Actinomycetota</taxon>
        <taxon>Actinomycetes</taxon>
        <taxon>Kitasatosporales</taxon>
        <taxon>Streptomycetaceae</taxon>
        <taxon>Streptomyces</taxon>
    </lineage>
</organism>
<dbReference type="InterPro" id="IPR039708">
    <property type="entry name" value="MT1774/Rv1733c-like"/>
</dbReference>
<protein>
    <recommendedName>
        <fullName evidence="3">DUF4124 domain-containing protein</fullName>
    </recommendedName>
</protein>
<evidence type="ECO:0000313" key="1">
    <source>
        <dbReference type="EMBL" id="AJE83852.1"/>
    </source>
</evidence>
<evidence type="ECO:0000313" key="2">
    <source>
        <dbReference type="Proteomes" id="UP000031523"/>
    </source>
</evidence>
<dbReference type="Proteomes" id="UP000031523">
    <property type="component" value="Chromosome"/>
</dbReference>
<dbReference type="AlphaFoldDB" id="A0A0B5F0M6"/>
<dbReference type="PANTHER" id="PTHR42305">
    <property type="entry name" value="MEMBRANE PROTEIN RV1733C-RELATED"/>
    <property type="match status" value="1"/>
</dbReference>
<evidence type="ECO:0008006" key="3">
    <source>
        <dbReference type="Google" id="ProtNLM"/>
    </source>
</evidence>
<name>A0A0B5F0M6_STRA4</name>
<gene>
    <name evidence="1" type="ORF">SLNWT_3476</name>
</gene>
<reference evidence="1 2" key="1">
    <citation type="submission" date="2015-01" db="EMBL/GenBank/DDBJ databases">
        <title>Enhanced salinomycin production by adjusting the supply of polyketide extender units in Streptomyce albus DSM 41398.</title>
        <authorList>
            <person name="Lu C."/>
        </authorList>
    </citation>
    <scope>NUCLEOTIDE SEQUENCE [LARGE SCALE GENOMIC DNA]</scope>
    <source>
        <strain evidence="2">ATCC 21838 / DSM 41398 / FERM P-419 / JCM 4703 / NBRC 107858</strain>
    </source>
</reference>
<sequence length="194" mass="21021">MAATVRTGRWLWHWRHNDLRRPSDRAEGWILLAALALAVTGGATSGALAAGVVVDSAEEQQSARREVTATVTEAASRASPDDTGFGDDRVRTAIRWRDDGGRVHHSDTKVPPNTEKGAEVPLWVDRDGRPASAPPSTGELLGGAAATGGLTALGVAGGVLLTERGARYALDRRRIRQWEREWEVVGPYWRRKAL</sequence>
<dbReference type="EMBL" id="CP010519">
    <property type="protein sequence ID" value="AJE83852.1"/>
    <property type="molecule type" value="Genomic_DNA"/>
</dbReference>